<evidence type="ECO:0000313" key="1">
    <source>
        <dbReference type="EMBL" id="CAB4147753.1"/>
    </source>
</evidence>
<reference evidence="1" key="1">
    <citation type="submission" date="2020-04" db="EMBL/GenBank/DDBJ databases">
        <authorList>
            <person name="Chiriac C."/>
            <person name="Salcher M."/>
            <person name="Ghai R."/>
            <person name="Kavagutti S V."/>
        </authorList>
    </citation>
    <scope>NUCLEOTIDE SEQUENCE</scope>
</reference>
<sequence length="100" mass="11686">MNQHIDFSEVVSKGKISQKQAEQVSSVLSDLLFQGLGYTRFVPKWDDIAQRIEILFMRDDDLGWFRITSPSVKTIDRFIAALPWLARQEPQLAEWKQTKF</sequence>
<dbReference type="EMBL" id="LR796489">
    <property type="protein sequence ID" value="CAB4147753.1"/>
    <property type="molecule type" value="Genomic_DNA"/>
</dbReference>
<organism evidence="1">
    <name type="scientific">uncultured Caudovirales phage</name>
    <dbReference type="NCBI Taxonomy" id="2100421"/>
    <lineage>
        <taxon>Viruses</taxon>
        <taxon>Duplodnaviria</taxon>
        <taxon>Heunggongvirae</taxon>
        <taxon>Uroviricota</taxon>
        <taxon>Caudoviricetes</taxon>
        <taxon>Peduoviridae</taxon>
        <taxon>Maltschvirus</taxon>
        <taxon>Maltschvirus maltsch</taxon>
    </lineage>
</organism>
<accession>A0A6J5MRF3</accession>
<proteinExistence type="predicted"/>
<name>A0A6J5MRF3_9CAUD</name>
<gene>
    <name evidence="1" type="ORF">UFOVP517_42</name>
</gene>
<protein>
    <submittedName>
        <fullName evidence="1">Uncharacterized protein</fullName>
    </submittedName>
</protein>